<reference evidence="2" key="1">
    <citation type="journal article" date="2011" name="Nat. Genet.">
        <title>The Arabidopsis lyrata genome sequence and the basis of rapid genome size change.</title>
        <authorList>
            <person name="Hu T.T."/>
            <person name="Pattyn P."/>
            <person name="Bakker E.G."/>
            <person name="Cao J."/>
            <person name="Cheng J.-F."/>
            <person name="Clark R.M."/>
            <person name="Fahlgren N."/>
            <person name="Fawcett J.A."/>
            <person name="Grimwood J."/>
            <person name="Gundlach H."/>
            <person name="Haberer G."/>
            <person name="Hollister J.D."/>
            <person name="Ossowski S."/>
            <person name="Ottilar R.P."/>
            <person name="Salamov A.A."/>
            <person name="Schneeberger K."/>
            <person name="Spannagl M."/>
            <person name="Wang X."/>
            <person name="Yang L."/>
            <person name="Nasrallah M.E."/>
            <person name="Bergelson J."/>
            <person name="Carrington J.C."/>
            <person name="Gaut B.S."/>
            <person name="Schmutz J."/>
            <person name="Mayer K.F.X."/>
            <person name="Van de Peer Y."/>
            <person name="Grigoriev I.V."/>
            <person name="Nordborg M."/>
            <person name="Weigel D."/>
            <person name="Guo Y.-L."/>
        </authorList>
    </citation>
    <scope>NUCLEOTIDE SEQUENCE [LARGE SCALE GENOMIC DNA]</scope>
    <source>
        <strain evidence="2">cv. MN47</strain>
    </source>
</reference>
<name>D7LPZ4_ARALL</name>
<evidence type="ECO:0000313" key="1">
    <source>
        <dbReference type="EMBL" id="EFH51371.1"/>
    </source>
</evidence>
<dbReference type="EMBL" id="GL348717">
    <property type="protein sequence ID" value="EFH51371.1"/>
    <property type="molecule type" value="Genomic_DNA"/>
</dbReference>
<keyword evidence="2" id="KW-1185">Reference proteome</keyword>
<dbReference type="AlphaFoldDB" id="D7LPZ4"/>
<dbReference type="Proteomes" id="UP000008694">
    <property type="component" value="Unassembled WGS sequence"/>
</dbReference>
<proteinExistence type="predicted"/>
<evidence type="ECO:0000313" key="2">
    <source>
        <dbReference type="Proteomes" id="UP000008694"/>
    </source>
</evidence>
<organism evidence="2">
    <name type="scientific">Arabidopsis lyrata subsp. lyrata</name>
    <name type="common">Lyre-leaved rock-cress</name>
    <dbReference type="NCBI Taxonomy" id="81972"/>
    <lineage>
        <taxon>Eukaryota</taxon>
        <taxon>Viridiplantae</taxon>
        <taxon>Streptophyta</taxon>
        <taxon>Embryophyta</taxon>
        <taxon>Tracheophyta</taxon>
        <taxon>Spermatophyta</taxon>
        <taxon>Magnoliopsida</taxon>
        <taxon>eudicotyledons</taxon>
        <taxon>Gunneridae</taxon>
        <taxon>Pentapetalae</taxon>
        <taxon>rosids</taxon>
        <taxon>malvids</taxon>
        <taxon>Brassicales</taxon>
        <taxon>Brassicaceae</taxon>
        <taxon>Camelineae</taxon>
        <taxon>Arabidopsis</taxon>
    </lineage>
</organism>
<gene>
    <name evidence="1" type="ORF">ARALYDRAFT_664089</name>
</gene>
<protein>
    <submittedName>
        <fullName evidence="1">Predicted protein</fullName>
    </submittedName>
</protein>
<accession>D7LPZ4</accession>
<sequence length="66" mass="7280">MATGGGEDGAATRTALAVTVEGKGMEKNVAINAMGTRFGGRVRRMNSLIVRRHRRWLLLGLSRWHM</sequence>
<dbReference type="Gramene" id="Al_scaffold_0005_124">
    <property type="protein sequence ID" value="Al_scaffold_0005_124"/>
    <property type="gene ID" value="Al_scaffold_0005_124"/>
</dbReference>
<dbReference type="HOGENOM" id="CLU_2834603_0_0_1"/>